<comment type="catalytic activity">
    <reaction evidence="1">
        <text>ATP + protein L-histidine = ADP + protein N-phospho-L-histidine.</text>
        <dbReference type="EC" id="2.7.13.3"/>
    </reaction>
</comment>
<keyword evidence="7" id="KW-0067">ATP-binding</keyword>
<dbReference type="InterPro" id="IPR000700">
    <property type="entry name" value="PAS-assoc_C"/>
</dbReference>
<dbReference type="Gene3D" id="3.30.565.10">
    <property type="entry name" value="Histidine kinase-like ATPase, C-terminal domain"/>
    <property type="match status" value="1"/>
</dbReference>
<dbReference type="PANTHER" id="PTHR43065">
    <property type="entry name" value="SENSOR HISTIDINE KINASE"/>
    <property type="match status" value="1"/>
</dbReference>
<dbReference type="PROSITE" id="PS50113">
    <property type="entry name" value="PAC"/>
    <property type="match status" value="1"/>
</dbReference>
<dbReference type="InterPro" id="IPR005467">
    <property type="entry name" value="His_kinase_dom"/>
</dbReference>
<dbReference type="CDD" id="cd00130">
    <property type="entry name" value="PAS"/>
    <property type="match status" value="2"/>
</dbReference>
<dbReference type="InterPro" id="IPR035965">
    <property type="entry name" value="PAS-like_dom_sf"/>
</dbReference>
<evidence type="ECO:0000259" key="10">
    <source>
        <dbReference type="PROSITE" id="PS50112"/>
    </source>
</evidence>
<evidence type="ECO:0000313" key="12">
    <source>
        <dbReference type="EMBL" id="UJF34086.1"/>
    </source>
</evidence>
<organism evidence="12 13">
    <name type="scientific">Paenibacillus hexagrammi</name>
    <dbReference type="NCBI Taxonomy" id="2908839"/>
    <lineage>
        <taxon>Bacteria</taxon>
        <taxon>Bacillati</taxon>
        <taxon>Bacillota</taxon>
        <taxon>Bacilli</taxon>
        <taxon>Bacillales</taxon>
        <taxon>Paenibacillaceae</taxon>
        <taxon>Paenibacillus</taxon>
    </lineage>
</organism>
<dbReference type="SUPFAM" id="SSF47384">
    <property type="entry name" value="Homodimeric domain of signal transducing histidine kinase"/>
    <property type="match status" value="1"/>
</dbReference>
<keyword evidence="3" id="KW-0597">Phosphoprotein</keyword>
<evidence type="ECO:0000256" key="6">
    <source>
        <dbReference type="ARBA" id="ARBA00022777"/>
    </source>
</evidence>
<dbReference type="PROSITE" id="PS50109">
    <property type="entry name" value="HIS_KIN"/>
    <property type="match status" value="1"/>
</dbReference>
<dbReference type="Pfam" id="PF02518">
    <property type="entry name" value="HATPase_c"/>
    <property type="match status" value="1"/>
</dbReference>
<dbReference type="CDD" id="cd00075">
    <property type="entry name" value="HATPase"/>
    <property type="match status" value="1"/>
</dbReference>
<dbReference type="InterPro" id="IPR036890">
    <property type="entry name" value="HATPase_C_sf"/>
</dbReference>
<evidence type="ECO:0000256" key="7">
    <source>
        <dbReference type="ARBA" id="ARBA00022840"/>
    </source>
</evidence>
<evidence type="ECO:0000313" key="13">
    <source>
        <dbReference type="Proteomes" id="UP001649230"/>
    </source>
</evidence>
<keyword evidence="13" id="KW-1185">Reference proteome</keyword>
<dbReference type="Pfam" id="PF08448">
    <property type="entry name" value="PAS_4"/>
    <property type="match status" value="1"/>
</dbReference>
<dbReference type="PANTHER" id="PTHR43065:SF10">
    <property type="entry name" value="PEROXIDE STRESS-ACTIVATED HISTIDINE KINASE MAK3"/>
    <property type="match status" value="1"/>
</dbReference>
<dbReference type="Gene3D" id="3.30.450.20">
    <property type="entry name" value="PAS domain"/>
    <property type="match status" value="2"/>
</dbReference>
<dbReference type="InterPro" id="IPR013656">
    <property type="entry name" value="PAS_4"/>
</dbReference>
<dbReference type="NCBIfam" id="TIGR00229">
    <property type="entry name" value="sensory_box"/>
    <property type="match status" value="2"/>
</dbReference>
<dbReference type="Gene3D" id="1.10.287.130">
    <property type="match status" value="1"/>
</dbReference>
<evidence type="ECO:0000256" key="5">
    <source>
        <dbReference type="ARBA" id="ARBA00022741"/>
    </source>
</evidence>
<accession>A0ABY3SLM3</accession>
<keyword evidence="8" id="KW-0902">Two-component regulatory system</keyword>
<evidence type="ECO:0000259" key="9">
    <source>
        <dbReference type="PROSITE" id="PS50109"/>
    </source>
</evidence>
<dbReference type="InterPro" id="IPR003661">
    <property type="entry name" value="HisK_dim/P_dom"/>
</dbReference>
<dbReference type="Pfam" id="PF00512">
    <property type="entry name" value="HisKA"/>
    <property type="match status" value="1"/>
</dbReference>
<dbReference type="Pfam" id="PF00989">
    <property type="entry name" value="PAS"/>
    <property type="match status" value="1"/>
</dbReference>
<dbReference type="SUPFAM" id="SSF55785">
    <property type="entry name" value="PYP-like sensor domain (PAS domain)"/>
    <property type="match status" value="2"/>
</dbReference>
<gene>
    <name evidence="12" type="ORF">L0M14_02265</name>
</gene>
<dbReference type="InterPro" id="IPR000014">
    <property type="entry name" value="PAS"/>
</dbReference>
<protein>
    <recommendedName>
        <fullName evidence="2">histidine kinase</fullName>
        <ecNumber evidence="2">2.7.13.3</ecNumber>
    </recommendedName>
</protein>
<dbReference type="InterPro" id="IPR004358">
    <property type="entry name" value="Sig_transdc_His_kin-like_C"/>
</dbReference>
<dbReference type="Proteomes" id="UP001649230">
    <property type="component" value="Chromosome"/>
</dbReference>
<dbReference type="CDD" id="cd00082">
    <property type="entry name" value="HisKA"/>
    <property type="match status" value="1"/>
</dbReference>
<dbReference type="PRINTS" id="PR00344">
    <property type="entry name" value="BCTRLSENSOR"/>
</dbReference>
<proteinExistence type="predicted"/>
<dbReference type="SMART" id="SM00388">
    <property type="entry name" value="HisKA"/>
    <property type="match status" value="1"/>
</dbReference>
<sequence length="467" mass="53076">MPKRLKLNEILDRITDAFFAVDNSWTFIYMNREAGRVLSCETENVIGKNIWDEFPEAVELPFFEHYNKAMHEQVTVEFEAYFPPLSRWFEVKAYPITDGLTVYFRDITEKKMAWMQIDQHYESLFKYNPDAVFSFDLKGNYMSVNPAMERLLGYTEEELLQMSFLPLIPPNELAMTVEHFSEAAKGNTQHYETKAMHKNGTVVDVKVTNMPIIVHDTAVGVYGVARDITEENKNKIRLLDSEKLTAVGQLAASIAHEIRNPLTSLKGFLQLIENTMPGIKKEYFTIMTDELTRIEMITSELLVLAKPQAQEFKCEDIGKIINDVIMLLGPQALINNVEFDVTDIHALPQVSCINTQLKQAFINLIKNAIEAMPQGGKIRIAARKVSEEQIEIQIIDEGHGIPKAFLKQIGSPFYTTKEKGTGLGMMTTFKIIQSHGGLLNVSSEERKGTTVLIHLPIHPTTKQEKNE</sequence>
<dbReference type="EMBL" id="CP090978">
    <property type="protein sequence ID" value="UJF34086.1"/>
    <property type="molecule type" value="Genomic_DNA"/>
</dbReference>
<keyword evidence="6" id="KW-0418">Kinase</keyword>
<evidence type="ECO:0000256" key="4">
    <source>
        <dbReference type="ARBA" id="ARBA00022679"/>
    </source>
</evidence>
<feature type="domain" description="Histidine kinase" evidence="9">
    <location>
        <begin position="253"/>
        <end position="459"/>
    </location>
</feature>
<dbReference type="SMART" id="SM00091">
    <property type="entry name" value="PAS"/>
    <property type="match status" value="2"/>
</dbReference>
<dbReference type="PROSITE" id="PS50112">
    <property type="entry name" value="PAS"/>
    <property type="match status" value="2"/>
</dbReference>
<feature type="domain" description="PAC" evidence="11">
    <location>
        <begin position="189"/>
        <end position="240"/>
    </location>
</feature>
<evidence type="ECO:0000256" key="3">
    <source>
        <dbReference type="ARBA" id="ARBA00022553"/>
    </source>
</evidence>
<keyword evidence="4" id="KW-0808">Transferase</keyword>
<dbReference type="InterPro" id="IPR013767">
    <property type="entry name" value="PAS_fold"/>
</dbReference>
<dbReference type="EC" id="2.7.13.3" evidence="2"/>
<evidence type="ECO:0000259" key="11">
    <source>
        <dbReference type="PROSITE" id="PS50113"/>
    </source>
</evidence>
<dbReference type="RefSeq" id="WP_235120477.1">
    <property type="nucleotide sequence ID" value="NZ_CP090978.1"/>
</dbReference>
<dbReference type="InterPro" id="IPR036097">
    <property type="entry name" value="HisK_dim/P_sf"/>
</dbReference>
<evidence type="ECO:0000256" key="1">
    <source>
        <dbReference type="ARBA" id="ARBA00000085"/>
    </source>
</evidence>
<dbReference type="SUPFAM" id="SSF55874">
    <property type="entry name" value="ATPase domain of HSP90 chaperone/DNA topoisomerase II/histidine kinase"/>
    <property type="match status" value="1"/>
</dbReference>
<feature type="domain" description="PAS" evidence="10">
    <location>
        <begin position="3"/>
        <end position="54"/>
    </location>
</feature>
<evidence type="ECO:0000256" key="8">
    <source>
        <dbReference type="ARBA" id="ARBA00023012"/>
    </source>
</evidence>
<dbReference type="InterPro" id="IPR003594">
    <property type="entry name" value="HATPase_dom"/>
</dbReference>
<dbReference type="SMART" id="SM00387">
    <property type="entry name" value="HATPase_c"/>
    <property type="match status" value="1"/>
</dbReference>
<evidence type="ECO:0000256" key="2">
    <source>
        <dbReference type="ARBA" id="ARBA00012438"/>
    </source>
</evidence>
<keyword evidence="5" id="KW-0547">Nucleotide-binding</keyword>
<feature type="domain" description="PAS" evidence="10">
    <location>
        <begin position="117"/>
        <end position="187"/>
    </location>
</feature>
<reference evidence="12 13" key="1">
    <citation type="journal article" date="2024" name="Int. J. Syst. Evol. Microbiol.">
        <title>Paenibacillus hexagrammi sp. nov., a novel bacterium isolated from the gut content of Hexagrammos agrammus.</title>
        <authorList>
            <person name="Jung H.K."/>
            <person name="Kim D.G."/>
            <person name="Zin H."/>
            <person name="Park J."/>
            <person name="Jung H."/>
            <person name="Kim Y.O."/>
            <person name="Kong H.J."/>
            <person name="Kim J.W."/>
            <person name="Kim Y.S."/>
        </authorList>
    </citation>
    <scope>NUCLEOTIDE SEQUENCE [LARGE SCALE GENOMIC DNA]</scope>
    <source>
        <strain evidence="12 13">YPD9-1</strain>
    </source>
</reference>
<name>A0ABY3SLM3_9BACL</name>